<feature type="compositionally biased region" description="Basic and acidic residues" evidence="5">
    <location>
        <begin position="320"/>
        <end position="377"/>
    </location>
</feature>
<dbReference type="GO" id="GO:0005829">
    <property type="term" value="C:cytosol"/>
    <property type="evidence" value="ECO:0007669"/>
    <property type="project" value="TreeGrafter"/>
</dbReference>
<feature type="region of interest" description="Disordered" evidence="5">
    <location>
        <begin position="474"/>
        <end position="502"/>
    </location>
</feature>
<feature type="region of interest" description="Disordered" evidence="5">
    <location>
        <begin position="613"/>
        <end position="673"/>
    </location>
</feature>
<evidence type="ECO:0000256" key="3">
    <source>
        <dbReference type="ARBA" id="ARBA00023186"/>
    </source>
</evidence>
<dbReference type="InterPro" id="IPR036869">
    <property type="entry name" value="J_dom_sf"/>
</dbReference>
<dbReference type="Gene3D" id="1.10.8.840">
    <property type="entry name" value="Ribosome-associated complex head domain"/>
    <property type="match status" value="1"/>
</dbReference>
<dbReference type="CDD" id="cd23953">
    <property type="entry name" value="zuotin_NTD"/>
    <property type="match status" value="1"/>
</dbReference>
<keyword evidence="2" id="KW-0963">Cytoplasm</keyword>
<feature type="region of interest" description="Disordered" evidence="5">
    <location>
        <begin position="961"/>
        <end position="982"/>
    </location>
</feature>
<dbReference type="SMART" id="SM00271">
    <property type="entry name" value="DnaJ"/>
    <property type="match status" value="1"/>
</dbReference>
<dbReference type="Gene3D" id="1.10.287.110">
    <property type="entry name" value="DnaJ domain"/>
    <property type="match status" value="1"/>
</dbReference>
<dbReference type="Pfam" id="PF16717">
    <property type="entry name" value="RAC_head"/>
    <property type="match status" value="1"/>
</dbReference>
<dbReference type="InterPro" id="IPR032003">
    <property type="entry name" value="RAC_head"/>
</dbReference>
<evidence type="ECO:0000256" key="4">
    <source>
        <dbReference type="SAM" id="Coils"/>
    </source>
</evidence>
<dbReference type="PANTHER" id="PTHR43999">
    <property type="entry name" value="DNAJ HOMOLOG SUBFAMILY C MEMBER 2"/>
    <property type="match status" value="1"/>
</dbReference>
<feature type="compositionally biased region" description="Polar residues" evidence="5">
    <location>
        <begin position="962"/>
        <end position="982"/>
    </location>
</feature>
<dbReference type="GO" id="GO:0051083">
    <property type="term" value="P:'de novo' cotranslational protein folding"/>
    <property type="evidence" value="ECO:0007669"/>
    <property type="project" value="InterPro"/>
</dbReference>
<dbReference type="PROSITE" id="PS50090">
    <property type="entry name" value="MYB_LIKE"/>
    <property type="match status" value="1"/>
</dbReference>
<keyword evidence="4" id="KW-0175">Coiled coil</keyword>
<protein>
    <recommendedName>
        <fullName evidence="10">DnaJ homolog subfamily C member 2</fullName>
    </recommendedName>
</protein>
<feature type="domain" description="J" evidence="6">
    <location>
        <begin position="120"/>
        <end position="193"/>
    </location>
</feature>
<dbReference type="InterPro" id="IPR001623">
    <property type="entry name" value="DnaJ_domain"/>
</dbReference>
<keyword evidence="9" id="KW-1185">Reference proteome</keyword>
<dbReference type="GO" id="GO:0030544">
    <property type="term" value="F:Hsp70 protein binding"/>
    <property type="evidence" value="ECO:0007669"/>
    <property type="project" value="InterPro"/>
</dbReference>
<accession>A0A9P6J8I5</accession>
<dbReference type="Gene3D" id="1.10.10.60">
    <property type="entry name" value="Homeodomain-like"/>
    <property type="match status" value="2"/>
</dbReference>
<feature type="region of interest" description="Disordered" evidence="5">
    <location>
        <begin position="1039"/>
        <end position="1068"/>
    </location>
</feature>
<comment type="subcellular location">
    <subcellularLocation>
        <location evidence="1">Cytoplasm</location>
    </subcellularLocation>
</comment>
<reference evidence="8" key="1">
    <citation type="journal article" date="2020" name="Fungal Divers.">
        <title>Resolving the Mortierellaceae phylogeny through synthesis of multi-gene phylogenetics and phylogenomics.</title>
        <authorList>
            <person name="Vandepol N."/>
            <person name="Liber J."/>
            <person name="Desiro A."/>
            <person name="Na H."/>
            <person name="Kennedy M."/>
            <person name="Barry K."/>
            <person name="Grigoriev I.V."/>
            <person name="Miller A.N."/>
            <person name="O'Donnell K."/>
            <person name="Stajich J.E."/>
            <person name="Bonito G."/>
        </authorList>
    </citation>
    <scope>NUCLEOTIDE SEQUENCE</scope>
    <source>
        <strain evidence="8">CK1249</strain>
    </source>
</reference>
<dbReference type="SMART" id="SM00717">
    <property type="entry name" value="SANT"/>
    <property type="match status" value="2"/>
</dbReference>
<feature type="region of interest" description="Disordered" evidence="5">
    <location>
        <begin position="320"/>
        <end position="380"/>
    </location>
</feature>
<dbReference type="OrthoDB" id="1690618at2759"/>
<dbReference type="CDD" id="cd06257">
    <property type="entry name" value="DnaJ"/>
    <property type="match status" value="1"/>
</dbReference>
<dbReference type="GO" id="GO:0006450">
    <property type="term" value="P:regulation of translational fidelity"/>
    <property type="evidence" value="ECO:0007669"/>
    <property type="project" value="InterPro"/>
</dbReference>
<feature type="region of interest" description="Disordered" evidence="5">
    <location>
        <begin position="267"/>
        <end position="289"/>
    </location>
</feature>
<dbReference type="InterPro" id="IPR054076">
    <property type="entry name" value="ZUO1-like_ZHD"/>
</dbReference>
<feature type="compositionally biased region" description="Low complexity" evidence="5">
    <location>
        <begin position="487"/>
        <end position="502"/>
    </location>
</feature>
<feature type="coiled-coil region" evidence="4">
    <location>
        <begin position="891"/>
        <end position="918"/>
    </location>
</feature>
<dbReference type="CDD" id="cd00167">
    <property type="entry name" value="SANT"/>
    <property type="match status" value="2"/>
</dbReference>
<dbReference type="Pfam" id="PF00226">
    <property type="entry name" value="DnaJ"/>
    <property type="match status" value="1"/>
</dbReference>
<dbReference type="InterPro" id="IPR001005">
    <property type="entry name" value="SANT/Myb"/>
</dbReference>
<dbReference type="Pfam" id="PF26185">
    <property type="entry name" value="Zuotin_N"/>
    <property type="match status" value="1"/>
</dbReference>
<evidence type="ECO:0000256" key="2">
    <source>
        <dbReference type="ARBA" id="ARBA00022490"/>
    </source>
</evidence>
<feature type="domain" description="Myb-like" evidence="7">
    <location>
        <begin position="698"/>
        <end position="742"/>
    </location>
</feature>
<gene>
    <name evidence="8" type="ORF">BGZ70_005981</name>
</gene>
<evidence type="ECO:0000256" key="1">
    <source>
        <dbReference type="ARBA" id="ARBA00004496"/>
    </source>
</evidence>
<feature type="compositionally biased region" description="Low complexity" evidence="5">
    <location>
        <begin position="629"/>
        <end position="673"/>
    </location>
</feature>
<organism evidence="8 9">
    <name type="scientific">Mortierella alpina</name>
    <name type="common">Oleaginous fungus</name>
    <name type="synonym">Mortierella renispora</name>
    <dbReference type="NCBI Taxonomy" id="64518"/>
    <lineage>
        <taxon>Eukaryota</taxon>
        <taxon>Fungi</taxon>
        <taxon>Fungi incertae sedis</taxon>
        <taxon>Mucoromycota</taxon>
        <taxon>Mortierellomycotina</taxon>
        <taxon>Mortierellomycetes</taxon>
        <taxon>Mortierellales</taxon>
        <taxon>Mortierellaceae</taxon>
        <taxon>Mortierella</taxon>
    </lineage>
</organism>
<evidence type="ECO:0000313" key="9">
    <source>
        <dbReference type="Proteomes" id="UP000738359"/>
    </source>
</evidence>
<evidence type="ECO:0000313" key="8">
    <source>
        <dbReference type="EMBL" id="KAF9964756.1"/>
    </source>
</evidence>
<dbReference type="Proteomes" id="UP000738359">
    <property type="component" value="Unassembled WGS sequence"/>
</dbReference>
<dbReference type="SUPFAM" id="SSF46565">
    <property type="entry name" value="Chaperone J-domain"/>
    <property type="match status" value="1"/>
</dbReference>
<dbReference type="PANTHER" id="PTHR43999:SF1">
    <property type="entry name" value="DNAJ HOMOLOG SUBFAMILY C MEMBER 2"/>
    <property type="match status" value="1"/>
</dbReference>
<dbReference type="Pfam" id="PF00249">
    <property type="entry name" value="Myb_DNA-binding"/>
    <property type="match status" value="1"/>
</dbReference>
<dbReference type="InterPro" id="IPR009057">
    <property type="entry name" value="Homeodomain-like_sf"/>
</dbReference>
<evidence type="ECO:0000259" key="6">
    <source>
        <dbReference type="PROSITE" id="PS50076"/>
    </source>
</evidence>
<evidence type="ECO:0000256" key="5">
    <source>
        <dbReference type="SAM" id="MobiDB-lite"/>
    </source>
</evidence>
<dbReference type="Pfam" id="PF21884">
    <property type="entry name" value="ZUO1-like_ZHD"/>
    <property type="match status" value="1"/>
</dbReference>
<feature type="compositionally biased region" description="Basic and acidic residues" evidence="5">
    <location>
        <begin position="273"/>
        <end position="289"/>
    </location>
</feature>
<sequence>MGNSSSAGTDAIQPTAMASLVLGRPPADWDYSSDTRLHGPISEPILEKIEPVGPQYLAHARRKIYKRTFSEDEEHVAKAESEAAAAAQLAEDAENIHEFEIEPDHKDDLRRDAKDWKSQDHYRLLGLGSIRWRATRGMIKKAHRTKVLVHHPDKKSAASGGNATHDDSFFKCLQKAYEVLADPIKRRQYDSVDPIPEESYNALKDGADLPFIEAWKPVFEREARFSVRDKKDIPSIGTMDSSKKDVEAFYGFWYGFESWRTFEYLDKEEGDGPENRDDKRYMEKKNKAERAKLKKEDAARLRKLVDTAFALDPRMAAFKEQEKEAKEAKRQERLDQAKKAKMDAEREAALAKELEEEKESEERIKKEEERKEKESKKKAIRKEKKNIKTLIKDANYGHKAGTRIVPSALEIYLSELDTMLDRLTLEDLERISKELSVAKKSNEAKQKILCVEAQKLVRAGLANSENLTQFDTDAVERSSKAAPEVKAPSADSTSATPSSNTASKEWSVEEVALLIKAANKFPGGVSDRWETIGAYVALHTGLPQRDPEDVIKKSKSVQRGTSQEQETVRQLQFHKKTYDIADAPSVRYDIEGEVPPVVAEAVPVGDAVAAAMKVASGKKPTKKSGVKDASATTTTSTTAKTAPTAATSTSLSSPSKATTTSGAGTTLPASSGKTPALAAATAPALPVAAATAPAASLWTAAEQKLLEGGMKAFPPSWQGEGDRWDKIAEAVPGRTKKDCKLRVKYLQEQVKAQKAAAAASGKLPAVQIDIATDSTPTNTAIKTQAWPGSLKMNAAAHFDLKRLKTFETNQMLQNAKNMFNKVSSKRSPLPPQRELELVNIYLEQGRTASKDGKHEIALVLCEEAEASLSKMKTGVRAAEAVQDVTDLRQGIACAFNQLSKLLAELKRQERANESFRRAQEWRYTEVEKSSILTLQSSKAAGIVTTPLHSIASASIADPPLSKTANASQAQMPPKESLSTVNQSGVGGSAIMDIEKAVVGDFFTQDKTPPVIEYKLPEPDERLVNTHQLVYCLGLLRASPSPDDPHQGSALHWSKQHESTKTNRRGSTP</sequence>
<dbReference type="InterPro" id="IPR018253">
    <property type="entry name" value="DnaJ_domain_CS"/>
</dbReference>
<dbReference type="InterPro" id="IPR044634">
    <property type="entry name" value="Zuotin/DnaJC2"/>
</dbReference>
<evidence type="ECO:0008006" key="10">
    <source>
        <dbReference type="Google" id="ProtNLM"/>
    </source>
</evidence>
<dbReference type="GO" id="GO:0043022">
    <property type="term" value="F:ribosome binding"/>
    <property type="evidence" value="ECO:0007669"/>
    <property type="project" value="InterPro"/>
</dbReference>
<dbReference type="PROSITE" id="PS50076">
    <property type="entry name" value="DNAJ_2"/>
    <property type="match status" value="1"/>
</dbReference>
<name>A0A9P6J8I5_MORAP</name>
<comment type="caution">
    <text evidence="8">The sequence shown here is derived from an EMBL/GenBank/DDBJ whole genome shotgun (WGS) entry which is preliminary data.</text>
</comment>
<dbReference type="PROSITE" id="PS00636">
    <property type="entry name" value="DNAJ_1"/>
    <property type="match status" value="1"/>
</dbReference>
<dbReference type="Pfam" id="PF23082">
    <property type="entry name" value="Myb_DNA-binding_2"/>
    <property type="match status" value="1"/>
</dbReference>
<dbReference type="EMBL" id="JAAAHY010000327">
    <property type="protein sequence ID" value="KAF9964756.1"/>
    <property type="molecule type" value="Genomic_DNA"/>
</dbReference>
<evidence type="ECO:0000259" key="7">
    <source>
        <dbReference type="PROSITE" id="PS50090"/>
    </source>
</evidence>
<dbReference type="SUPFAM" id="SSF46689">
    <property type="entry name" value="Homeodomain-like"/>
    <property type="match status" value="1"/>
</dbReference>
<dbReference type="InterPro" id="IPR042569">
    <property type="entry name" value="RAC_head_sf"/>
</dbReference>
<keyword evidence="3" id="KW-0143">Chaperone</keyword>
<dbReference type="InterPro" id="IPR058871">
    <property type="entry name" value="Zuotin_N"/>
</dbReference>
<dbReference type="AlphaFoldDB" id="A0A9P6J8I5"/>
<proteinExistence type="predicted"/>